<evidence type="ECO:0000256" key="2">
    <source>
        <dbReference type="ARBA" id="ARBA00001966"/>
    </source>
</evidence>
<reference evidence="9" key="1">
    <citation type="journal article" date="2015" name="Microbiology">
        <title>Genome of Methanoregula boonei 6A8 reveals adaptations to oligotrophic peatland environments.</title>
        <authorList>
            <person name="Braeuer S."/>
            <person name="Cadillo-Quiroz H."/>
            <person name="Kyrpides N."/>
            <person name="Woyke T."/>
            <person name="Goodwin L."/>
            <person name="Detter C."/>
            <person name="Podell S."/>
            <person name="Yavitt J.B."/>
            <person name="Zinder S.H."/>
        </authorList>
    </citation>
    <scope>NUCLEOTIDE SEQUENCE [LARGE SCALE GENOMIC DNA]</scope>
    <source>
        <strain evidence="9">DSM 21154 / JCM 14090 / 6A8</strain>
    </source>
</reference>
<organism evidence="8 9">
    <name type="scientific">Methanoregula boonei (strain DSM 21154 / JCM 14090 / 6A8)</name>
    <dbReference type="NCBI Taxonomy" id="456442"/>
    <lineage>
        <taxon>Archaea</taxon>
        <taxon>Methanobacteriati</taxon>
        <taxon>Methanobacteriota</taxon>
        <taxon>Stenosarchaea group</taxon>
        <taxon>Methanomicrobia</taxon>
        <taxon>Methanomicrobiales</taxon>
        <taxon>Methanoregulaceae</taxon>
        <taxon>Methanoregula</taxon>
    </lineage>
</organism>
<dbReference type="STRING" id="456442.Mboo_2182"/>
<evidence type="ECO:0000259" key="6">
    <source>
        <dbReference type="Pfam" id="PF02525"/>
    </source>
</evidence>
<dbReference type="GeneID" id="5412215"/>
<comment type="cofactor">
    <cofactor evidence="1">
        <name>FMN</name>
        <dbReference type="ChEBI" id="CHEBI:58210"/>
    </cofactor>
</comment>
<dbReference type="PANTHER" id="PTHR43278">
    <property type="entry name" value="NAD(P)H-DEPENDENT FMN-CONTAINING OXIDOREDUCTASE YWQN-RELATED"/>
    <property type="match status" value="1"/>
</dbReference>
<keyword evidence="9" id="KW-1185">Reference proteome</keyword>
<dbReference type="KEGG" id="mbn:Mboo_2182"/>
<feature type="domain" description="NADPH-dependent FMN reductase-like" evidence="7">
    <location>
        <begin position="204"/>
        <end position="314"/>
    </location>
</feature>
<dbReference type="AlphaFoldDB" id="A7IAD5"/>
<sequence length="456" mass="50781">MKIVVLNGSPKGDISVTMQYVAYLKKKFPEHSFETVNVAHEIEKIEKDSVCFAAILDRIRSADLVLWAFPLYYLLVCAQYKRFIELVFERGAQDAFAGKYAASLSTSIHYADMIAHDYIHAVSDDLGMKYLGAYSAEMHDLLDAGERERLVTFAALTFAGVEKMIPVQRETSPLVPPSLAYVPGNGQAAVQPGKKKVVILTDDDGSSNNLTAMVARLTAAFSAKAEVINLHDIDIKGPCLGCCRCAYDNTCVYTDGYVDFYRDRLATADILIFAGAVRDRYLSSKWKQFFDRSFFKGHTPGLGGKQIGFAIAGSLNQIPCLKEALVMWADSGRCTARFVTDEAATSGELDALLDAMAGRLVQGAEVGYTPPHLFYAVGGHKIFRDNIYGGMRFVFQADYRYYREHKMFDFPQSDLKTRLTNAVMMLLTKSKTVREKVYGDSRHHMIAPFAPVLRDD</sequence>
<dbReference type="SUPFAM" id="SSF52218">
    <property type="entry name" value="Flavoproteins"/>
    <property type="match status" value="2"/>
</dbReference>
<evidence type="ECO:0000256" key="1">
    <source>
        <dbReference type="ARBA" id="ARBA00001917"/>
    </source>
</evidence>
<dbReference type="RefSeq" id="WP_012107756.1">
    <property type="nucleotide sequence ID" value="NC_009712.1"/>
</dbReference>
<comment type="cofactor">
    <cofactor evidence="2">
        <name>[4Fe-4S] cluster</name>
        <dbReference type="ChEBI" id="CHEBI:49883"/>
    </cofactor>
</comment>
<dbReference type="eggNOG" id="arCOG02572">
    <property type="taxonomic scope" value="Archaea"/>
</dbReference>
<dbReference type="HOGENOM" id="CLU_594267_0_0_2"/>
<evidence type="ECO:0000256" key="5">
    <source>
        <dbReference type="ARBA" id="ARBA00038292"/>
    </source>
</evidence>
<name>A7IAD5_METB6</name>
<feature type="domain" description="Flavodoxin-like fold" evidence="6">
    <location>
        <begin position="1"/>
        <end position="137"/>
    </location>
</feature>
<dbReference type="Proteomes" id="UP000002408">
    <property type="component" value="Chromosome"/>
</dbReference>
<dbReference type="InterPro" id="IPR051796">
    <property type="entry name" value="ISF_SsuE-like"/>
</dbReference>
<evidence type="ECO:0000259" key="7">
    <source>
        <dbReference type="Pfam" id="PF03358"/>
    </source>
</evidence>
<keyword evidence="3" id="KW-0285">Flavoprotein</keyword>
<comment type="similarity">
    <text evidence="5">Belongs to the SsuE family. Isf subfamily.</text>
</comment>
<dbReference type="Pfam" id="PF03358">
    <property type="entry name" value="FMN_red"/>
    <property type="match status" value="1"/>
</dbReference>
<evidence type="ECO:0000313" key="9">
    <source>
        <dbReference type="Proteomes" id="UP000002408"/>
    </source>
</evidence>
<dbReference type="Gene3D" id="3.40.50.360">
    <property type="match status" value="2"/>
</dbReference>
<evidence type="ECO:0000313" key="8">
    <source>
        <dbReference type="EMBL" id="ABS56696.1"/>
    </source>
</evidence>
<dbReference type="Pfam" id="PF02525">
    <property type="entry name" value="Flavodoxin_2"/>
    <property type="match status" value="1"/>
</dbReference>
<gene>
    <name evidence="8" type="ordered locus">Mboo_2182</name>
</gene>
<keyword evidence="4" id="KW-0288">FMN</keyword>
<dbReference type="InterPro" id="IPR005025">
    <property type="entry name" value="FMN_Rdtase-like_dom"/>
</dbReference>
<evidence type="ECO:0000256" key="3">
    <source>
        <dbReference type="ARBA" id="ARBA00022630"/>
    </source>
</evidence>
<accession>A7IAD5</accession>
<dbReference type="GO" id="GO:0016491">
    <property type="term" value="F:oxidoreductase activity"/>
    <property type="evidence" value="ECO:0007669"/>
    <property type="project" value="InterPro"/>
</dbReference>
<proteinExistence type="inferred from homology"/>
<dbReference type="InterPro" id="IPR029039">
    <property type="entry name" value="Flavoprotein-like_sf"/>
</dbReference>
<dbReference type="PANTHER" id="PTHR43278:SF4">
    <property type="entry name" value="NAD(P)H-DEPENDENT FMN-CONTAINING OXIDOREDUCTASE YWQN-RELATED"/>
    <property type="match status" value="1"/>
</dbReference>
<dbReference type="OrthoDB" id="106205at2157"/>
<dbReference type="InterPro" id="IPR003680">
    <property type="entry name" value="Flavodoxin_fold"/>
</dbReference>
<protein>
    <submittedName>
        <fullName evidence="8">NAD(P)H dehydrogenase (Quinone)</fullName>
    </submittedName>
</protein>
<evidence type="ECO:0000256" key="4">
    <source>
        <dbReference type="ARBA" id="ARBA00022643"/>
    </source>
</evidence>
<dbReference type="EMBL" id="CP000780">
    <property type="protein sequence ID" value="ABS56696.1"/>
    <property type="molecule type" value="Genomic_DNA"/>
</dbReference>